<keyword evidence="2" id="KW-1133">Transmembrane helix</keyword>
<dbReference type="Proteomes" id="UP000249829">
    <property type="component" value="Unassembled WGS sequence"/>
</dbReference>
<feature type="transmembrane region" description="Helical" evidence="2">
    <location>
        <begin position="20"/>
        <end position="36"/>
    </location>
</feature>
<keyword evidence="2" id="KW-0812">Transmembrane</keyword>
<accession>A0A2V5I5P2</accession>
<proteinExistence type="predicted"/>
<feature type="compositionally biased region" description="Basic and acidic residues" evidence="1">
    <location>
        <begin position="40"/>
        <end position="54"/>
    </location>
</feature>
<feature type="region of interest" description="Disordered" evidence="1">
    <location>
        <begin position="40"/>
        <end position="60"/>
    </location>
</feature>
<evidence type="ECO:0000256" key="1">
    <source>
        <dbReference type="SAM" id="MobiDB-lite"/>
    </source>
</evidence>
<keyword evidence="2" id="KW-0472">Membrane</keyword>
<dbReference type="EMBL" id="KZ825104">
    <property type="protein sequence ID" value="PYI23830.1"/>
    <property type="molecule type" value="Genomic_DNA"/>
</dbReference>
<protein>
    <submittedName>
        <fullName evidence="3">Uncharacterized protein</fullName>
    </submittedName>
</protein>
<organism evidence="3 4">
    <name type="scientific">Aspergillus violaceofuscus (strain CBS 115571)</name>
    <dbReference type="NCBI Taxonomy" id="1450538"/>
    <lineage>
        <taxon>Eukaryota</taxon>
        <taxon>Fungi</taxon>
        <taxon>Dikarya</taxon>
        <taxon>Ascomycota</taxon>
        <taxon>Pezizomycotina</taxon>
        <taxon>Eurotiomycetes</taxon>
        <taxon>Eurotiomycetidae</taxon>
        <taxon>Eurotiales</taxon>
        <taxon>Aspergillaceae</taxon>
        <taxon>Aspergillus</taxon>
    </lineage>
</organism>
<keyword evidence="4" id="KW-1185">Reference proteome</keyword>
<reference evidence="3 4" key="1">
    <citation type="submission" date="2018-02" db="EMBL/GenBank/DDBJ databases">
        <title>The genomes of Aspergillus section Nigri reveals drivers in fungal speciation.</title>
        <authorList>
            <consortium name="DOE Joint Genome Institute"/>
            <person name="Vesth T.C."/>
            <person name="Nybo J."/>
            <person name="Theobald S."/>
            <person name="Brandl J."/>
            <person name="Frisvad J.C."/>
            <person name="Nielsen K.F."/>
            <person name="Lyhne E.K."/>
            <person name="Kogle M.E."/>
            <person name="Kuo A."/>
            <person name="Riley R."/>
            <person name="Clum A."/>
            <person name="Nolan M."/>
            <person name="Lipzen A."/>
            <person name="Salamov A."/>
            <person name="Henrissat B."/>
            <person name="Wiebenga A."/>
            <person name="De vries R.P."/>
            <person name="Grigoriev I.V."/>
            <person name="Mortensen U.H."/>
            <person name="Andersen M.R."/>
            <person name="Baker S.E."/>
        </authorList>
    </citation>
    <scope>NUCLEOTIDE SEQUENCE [LARGE SCALE GENOMIC DNA]</scope>
    <source>
        <strain evidence="3 4">CBS 115571</strain>
    </source>
</reference>
<name>A0A2V5I5P2_ASPV1</name>
<gene>
    <name evidence="3" type="ORF">BO99DRAFT_154261</name>
</gene>
<sequence>MLSHLEGPSSILRGGSSQLFFFFLLSLLVCCLPTLQDSREGPEIQRGQQDKSDRAGSSCRSVQGTVLVDYTNPLFVSG</sequence>
<evidence type="ECO:0000256" key="2">
    <source>
        <dbReference type="SAM" id="Phobius"/>
    </source>
</evidence>
<evidence type="ECO:0000313" key="3">
    <source>
        <dbReference type="EMBL" id="PYI23830.1"/>
    </source>
</evidence>
<dbReference type="AlphaFoldDB" id="A0A2V5I5P2"/>
<evidence type="ECO:0000313" key="4">
    <source>
        <dbReference type="Proteomes" id="UP000249829"/>
    </source>
</evidence>